<dbReference type="RefSeq" id="WP_141635332.1">
    <property type="nucleotide sequence ID" value="NZ_VIGB01000003.1"/>
</dbReference>
<protein>
    <submittedName>
        <fullName evidence="1">Uncharacterized protein</fullName>
    </submittedName>
</protein>
<dbReference type="Proteomes" id="UP000319103">
    <property type="component" value="Unassembled WGS sequence"/>
</dbReference>
<dbReference type="AlphaFoldDB" id="A0A540W732"/>
<organism evidence="1 2">
    <name type="scientific">Kitasatospora acidiphila</name>
    <dbReference type="NCBI Taxonomy" id="2567942"/>
    <lineage>
        <taxon>Bacteria</taxon>
        <taxon>Bacillati</taxon>
        <taxon>Actinomycetota</taxon>
        <taxon>Actinomycetes</taxon>
        <taxon>Kitasatosporales</taxon>
        <taxon>Streptomycetaceae</taxon>
        <taxon>Kitasatospora</taxon>
    </lineage>
</organism>
<keyword evidence="2" id="KW-1185">Reference proteome</keyword>
<sequence>MPLDLAALRPAYNGTALAAATFVTPYWAHVLANIGATGDGSGPFGATVIGLAAAAVADLTMRVKDANGQVHGLWIPRVALFTVALGPLYSPHTAALMLNFLAGAAS</sequence>
<evidence type="ECO:0000313" key="2">
    <source>
        <dbReference type="Proteomes" id="UP000319103"/>
    </source>
</evidence>
<gene>
    <name evidence="1" type="ORF">E6W39_24300</name>
</gene>
<dbReference type="OrthoDB" id="9972887at2"/>
<proteinExistence type="predicted"/>
<name>A0A540W732_9ACTN</name>
<accession>A0A540W732</accession>
<reference evidence="1 2" key="1">
    <citation type="submission" date="2019-06" db="EMBL/GenBank/DDBJ databases">
        <title>Description of Kitasatospora acidophila sp. nov. isolated from pine grove soil, and reclassification of Streptomyces novaecaesareae to Kitasatospora novaeceasareae comb. nov.</title>
        <authorList>
            <person name="Kim M.J."/>
        </authorList>
    </citation>
    <scope>NUCLEOTIDE SEQUENCE [LARGE SCALE GENOMIC DNA]</scope>
    <source>
        <strain evidence="1 2">MMS16-CNU292</strain>
    </source>
</reference>
<comment type="caution">
    <text evidence="1">The sequence shown here is derived from an EMBL/GenBank/DDBJ whole genome shotgun (WGS) entry which is preliminary data.</text>
</comment>
<dbReference type="EMBL" id="VIGB01000003">
    <property type="protein sequence ID" value="TQF04777.1"/>
    <property type="molecule type" value="Genomic_DNA"/>
</dbReference>
<evidence type="ECO:0000313" key="1">
    <source>
        <dbReference type="EMBL" id="TQF04777.1"/>
    </source>
</evidence>